<evidence type="ECO:0000313" key="1">
    <source>
        <dbReference type="EMBL" id="KKM82911.1"/>
    </source>
</evidence>
<comment type="caution">
    <text evidence="1">The sequence shown here is derived from an EMBL/GenBank/DDBJ whole genome shotgun (WGS) entry which is preliminary data.</text>
</comment>
<accession>A0A0F9L6G9</accession>
<proteinExistence type="predicted"/>
<sequence length="124" mass="14351">MKKYRIDLTEYDVEVQEQTKNKEGEGFHLETVNKPYPLVKNLSDWLRSPGWDNGTEAMDAYMLARQFKSCKEDFIELNEAELKLLKKVMDKLIAQEEDPARGIIPLGGAIHEECICRVYDAKEV</sequence>
<reference evidence="1" key="1">
    <citation type="journal article" date="2015" name="Nature">
        <title>Complex archaea that bridge the gap between prokaryotes and eukaryotes.</title>
        <authorList>
            <person name="Spang A."/>
            <person name="Saw J.H."/>
            <person name="Jorgensen S.L."/>
            <person name="Zaremba-Niedzwiedzka K."/>
            <person name="Martijn J."/>
            <person name="Lind A.E."/>
            <person name="van Eijk R."/>
            <person name="Schleper C."/>
            <person name="Guy L."/>
            <person name="Ettema T.J."/>
        </authorList>
    </citation>
    <scope>NUCLEOTIDE SEQUENCE</scope>
</reference>
<name>A0A0F9L6G9_9ZZZZ</name>
<protein>
    <submittedName>
        <fullName evidence="1">Uncharacterized protein</fullName>
    </submittedName>
</protein>
<organism evidence="1">
    <name type="scientific">marine sediment metagenome</name>
    <dbReference type="NCBI Taxonomy" id="412755"/>
    <lineage>
        <taxon>unclassified sequences</taxon>
        <taxon>metagenomes</taxon>
        <taxon>ecological metagenomes</taxon>
    </lineage>
</organism>
<gene>
    <name evidence="1" type="ORF">LCGC14_1314680</name>
</gene>
<dbReference type="AlphaFoldDB" id="A0A0F9L6G9"/>
<dbReference type="EMBL" id="LAZR01007792">
    <property type="protein sequence ID" value="KKM82911.1"/>
    <property type="molecule type" value="Genomic_DNA"/>
</dbReference>